<accession>B0DE71</accession>
<dbReference type="EMBL" id="DS547105">
    <property type="protein sequence ID" value="EDR07214.1"/>
    <property type="molecule type" value="Genomic_DNA"/>
</dbReference>
<keyword evidence="2" id="KW-1185">Reference proteome</keyword>
<dbReference type="Proteomes" id="UP000001194">
    <property type="component" value="Unassembled WGS sequence"/>
</dbReference>
<evidence type="ECO:0000313" key="2">
    <source>
        <dbReference type="Proteomes" id="UP000001194"/>
    </source>
</evidence>
<organism evidence="2">
    <name type="scientific">Laccaria bicolor (strain S238N-H82 / ATCC MYA-4686)</name>
    <name type="common">Bicoloured deceiver</name>
    <name type="synonym">Laccaria laccata var. bicolor</name>
    <dbReference type="NCBI Taxonomy" id="486041"/>
    <lineage>
        <taxon>Eukaryota</taxon>
        <taxon>Fungi</taxon>
        <taxon>Dikarya</taxon>
        <taxon>Basidiomycota</taxon>
        <taxon>Agaricomycotina</taxon>
        <taxon>Agaricomycetes</taxon>
        <taxon>Agaricomycetidae</taxon>
        <taxon>Agaricales</taxon>
        <taxon>Agaricineae</taxon>
        <taxon>Hydnangiaceae</taxon>
        <taxon>Laccaria</taxon>
    </lineage>
</organism>
<dbReference type="RefSeq" id="XP_001882145.1">
    <property type="nucleotide sequence ID" value="XM_001882110.1"/>
</dbReference>
<dbReference type="KEGG" id="lbc:LACBIDRAFT_298865"/>
<dbReference type="AlphaFoldDB" id="B0DE71"/>
<evidence type="ECO:0000313" key="1">
    <source>
        <dbReference type="EMBL" id="EDR07214.1"/>
    </source>
</evidence>
<dbReference type="HOGENOM" id="CLU_1454656_0_0_1"/>
<gene>
    <name evidence="1" type="ORF">LACBIDRAFT_298865</name>
</gene>
<protein>
    <submittedName>
        <fullName evidence="1">Predicted protein</fullName>
    </submittedName>
</protein>
<sequence length="186" mass="20644">MFGPGGSALKAIHSSILEFITALEKLGRWDGSSEEAIRVCCRFTVAEPKLQLGGNDAVGDTRKPEGEETCDWEVGGWETTLIALWDGKPITFCIRDMSWDITVFLVGSNPFGFLGYSGVHEINVYVGCHIGGQCKAESIIHPKILSRTTIYVISVDDFTRLQSYNLRKRMEHSSRFEPVTAQNTPL</sequence>
<dbReference type="InParanoid" id="B0DE71"/>
<dbReference type="GeneID" id="6077823"/>
<name>B0DE71_LACBS</name>
<reference evidence="1 2" key="1">
    <citation type="journal article" date="2008" name="Nature">
        <title>The genome of Laccaria bicolor provides insights into mycorrhizal symbiosis.</title>
        <authorList>
            <person name="Martin F."/>
            <person name="Aerts A."/>
            <person name="Ahren D."/>
            <person name="Brun A."/>
            <person name="Danchin E.G.J."/>
            <person name="Duchaussoy F."/>
            <person name="Gibon J."/>
            <person name="Kohler A."/>
            <person name="Lindquist E."/>
            <person name="Pereda V."/>
            <person name="Salamov A."/>
            <person name="Shapiro H.J."/>
            <person name="Wuyts J."/>
            <person name="Blaudez D."/>
            <person name="Buee M."/>
            <person name="Brokstein P."/>
            <person name="Canbaeck B."/>
            <person name="Cohen D."/>
            <person name="Courty P.E."/>
            <person name="Coutinho P.M."/>
            <person name="Delaruelle C."/>
            <person name="Detter J.C."/>
            <person name="Deveau A."/>
            <person name="DiFazio S."/>
            <person name="Duplessis S."/>
            <person name="Fraissinet-Tachet L."/>
            <person name="Lucic E."/>
            <person name="Frey-Klett P."/>
            <person name="Fourrey C."/>
            <person name="Feussner I."/>
            <person name="Gay G."/>
            <person name="Grimwood J."/>
            <person name="Hoegger P.J."/>
            <person name="Jain P."/>
            <person name="Kilaru S."/>
            <person name="Labbe J."/>
            <person name="Lin Y.C."/>
            <person name="Legue V."/>
            <person name="Le Tacon F."/>
            <person name="Marmeisse R."/>
            <person name="Melayah D."/>
            <person name="Montanini B."/>
            <person name="Muratet M."/>
            <person name="Nehls U."/>
            <person name="Niculita-Hirzel H."/>
            <person name="Oudot-Le Secq M.P."/>
            <person name="Peter M."/>
            <person name="Quesneville H."/>
            <person name="Rajashekar B."/>
            <person name="Reich M."/>
            <person name="Rouhier N."/>
            <person name="Schmutz J."/>
            <person name="Yin T."/>
            <person name="Chalot M."/>
            <person name="Henrissat B."/>
            <person name="Kuees U."/>
            <person name="Lucas S."/>
            <person name="Van de Peer Y."/>
            <person name="Podila G.K."/>
            <person name="Polle A."/>
            <person name="Pukkila P.J."/>
            <person name="Richardson P.M."/>
            <person name="Rouze P."/>
            <person name="Sanders I.R."/>
            <person name="Stajich J.E."/>
            <person name="Tunlid A."/>
            <person name="Tuskan G."/>
            <person name="Grigoriev I.V."/>
        </authorList>
    </citation>
    <scope>NUCLEOTIDE SEQUENCE [LARGE SCALE GENOMIC DNA]</scope>
    <source>
        <strain evidence="2">S238N-H82 / ATCC MYA-4686</strain>
    </source>
</reference>
<proteinExistence type="predicted"/>